<accession>Q5QY42</accession>
<evidence type="ECO:0000256" key="11">
    <source>
        <dbReference type="ARBA" id="ARBA00023136"/>
    </source>
</evidence>
<dbReference type="Pfam" id="PF01292">
    <property type="entry name" value="Ni_hydr_CYTB"/>
    <property type="match status" value="1"/>
</dbReference>
<comment type="cofactor">
    <cofactor evidence="1">
        <name>heme b</name>
        <dbReference type="ChEBI" id="CHEBI:60344"/>
    </cofactor>
</comment>
<evidence type="ECO:0000256" key="7">
    <source>
        <dbReference type="ARBA" id="ARBA00022723"/>
    </source>
</evidence>
<feature type="domain" description="Cytochrome b561 bacterial/Ni-hydrogenase" evidence="14">
    <location>
        <begin position="7"/>
        <end position="174"/>
    </location>
</feature>
<dbReference type="GeneID" id="41337240"/>
<keyword evidence="4" id="KW-1003">Cell membrane</keyword>
<dbReference type="OrthoDB" id="1247465at2"/>
<evidence type="ECO:0000256" key="10">
    <source>
        <dbReference type="ARBA" id="ARBA00023004"/>
    </source>
</evidence>
<organism evidence="15 16">
    <name type="scientific">Idiomarina loihiensis (strain ATCC BAA-735 / DSM 15497 / L2-TR)</name>
    <dbReference type="NCBI Taxonomy" id="283942"/>
    <lineage>
        <taxon>Bacteria</taxon>
        <taxon>Pseudomonadati</taxon>
        <taxon>Pseudomonadota</taxon>
        <taxon>Gammaproteobacteria</taxon>
        <taxon>Alteromonadales</taxon>
        <taxon>Idiomarinaceae</taxon>
        <taxon>Idiomarina</taxon>
    </lineage>
</organism>
<evidence type="ECO:0000256" key="13">
    <source>
        <dbReference type="SAM" id="Phobius"/>
    </source>
</evidence>
<dbReference type="STRING" id="283942.IL2051"/>
<dbReference type="HOGENOM" id="CLU_095321_4_2_6"/>
<keyword evidence="16" id="KW-1185">Reference proteome</keyword>
<dbReference type="AlphaFoldDB" id="Q5QY42"/>
<feature type="transmembrane region" description="Helical" evidence="13">
    <location>
        <begin position="39"/>
        <end position="60"/>
    </location>
</feature>
<dbReference type="GO" id="GO:0046872">
    <property type="term" value="F:metal ion binding"/>
    <property type="evidence" value="ECO:0007669"/>
    <property type="project" value="UniProtKB-KW"/>
</dbReference>
<dbReference type="DNASU" id="3172635"/>
<keyword evidence="10" id="KW-0408">Iron</keyword>
<evidence type="ECO:0000256" key="1">
    <source>
        <dbReference type="ARBA" id="ARBA00001970"/>
    </source>
</evidence>
<keyword evidence="9 13" id="KW-1133">Transmembrane helix</keyword>
<dbReference type="Gene3D" id="1.20.950.20">
    <property type="entry name" value="Transmembrane di-heme cytochromes, Chain C"/>
    <property type="match status" value="2"/>
</dbReference>
<gene>
    <name evidence="15" type="ordered locus">IL2051</name>
</gene>
<comment type="similarity">
    <text evidence="12">Belongs to the cytochrome b561 family.</text>
</comment>
<dbReference type="GO" id="GO:0020037">
    <property type="term" value="F:heme binding"/>
    <property type="evidence" value="ECO:0007669"/>
    <property type="project" value="TreeGrafter"/>
</dbReference>
<dbReference type="RefSeq" id="WP_011235279.1">
    <property type="nucleotide sequence ID" value="NC_006512.1"/>
</dbReference>
<name>Q5QY42_IDILO</name>
<dbReference type="GO" id="GO:0009055">
    <property type="term" value="F:electron transfer activity"/>
    <property type="evidence" value="ECO:0007669"/>
    <property type="project" value="InterPro"/>
</dbReference>
<keyword evidence="11 13" id="KW-0472">Membrane</keyword>
<feature type="transmembrane region" description="Helical" evidence="13">
    <location>
        <begin position="90"/>
        <end position="110"/>
    </location>
</feature>
<keyword evidence="7" id="KW-0479">Metal-binding</keyword>
<keyword evidence="6 13" id="KW-0812">Transmembrane</keyword>
<evidence type="ECO:0000256" key="9">
    <source>
        <dbReference type="ARBA" id="ARBA00022989"/>
    </source>
</evidence>
<protein>
    <submittedName>
        <fullName evidence="15">Cytochrome B561</fullName>
    </submittedName>
</protein>
<dbReference type="SUPFAM" id="SSF81342">
    <property type="entry name" value="Transmembrane di-heme cytochromes"/>
    <property type="match status" value="1"/>
</dbReference>
<dbReference type="EMBL" id="AE017340">
    <property type="protein sequence ID" value="AAV82883.1"/>
    <property type="molecule type" value="Genomic_DNA"/>
</dbReference>
<evidence type="ECO:0000256" key="4">
    <source>
        <dbReference type="ARBA" id="ARBA00022475"/>
    </source>
</evidence>
<proteinExistence type="inferred from homology"/>
<evidence type="ECO:0000256" key="12">
    <source>
        <dbReference type="ARBA" id="ARBA00037975"/>
    </source>
</evidence>
<dbReference type="InterPro" id="IPR052168">
    <property type="entry name" value="Cytochrome_b561_oxidase"/>
</dbReference>
<evidence type="ECO:0000256" key="6">
    <source>
        <dbReference type="ARBA" id="ARBA00022692"/>
    </source>
</evidence>
<reference evidence="15 16" key="1">
    <citation type="journal article" date="2004" name="Proc. Natl. Acad. Sci. U.S.A.">
        <title>Genome sequence of the deep-sea gamma-proteobacterium Idiomarina loihiensis reveals amino acid fermentation as a source of carbon and energy.</title>
        <authorList>
            <person name="Hou S."/>
            <person name="Saw J.H."/>
            <person name="Lee K.S."/>
            <person name="Freitas T.A."/>
            <person name="Belisle C."/>
            <person name="Kawarabayasi Y."/>
            <person name="Donachie S.P."/>
            <person name="Pikina A."/>
            <person name="Galperin M.Y."/>
            <person name="Koonin E.V."/>
            <person name="Makarova K.S."/>
            <person name="Omelchenko M.V."/>
            <person name="Sorokin A."/>
            <person name="Wolf Y.I."/>
            <person name="Li Q.X."/>
            <person name="Keum Y.S."/>
            <person name="Campbell S."/>
            <person name="Denery J."/>
            <person name="Aizawa S."/>
            <person name="Shibata S."/>
            <person name="Malahoff A."/>
            <person name="Alam M."/>
        </authorList>
    </citation>
    <scope>NUCLEOTIDE SEQUENCE [LARGE SCALE GENOMIC DNA]</scope>
    <source>
        <strain evidence="16">ATCC BAA-735 / DSM 15497 / L2-TR</strain>
    </source>
</reference>
<feature type="transmembrane region" description="Helical" evidence="13">
    <location>
        <begin position="142"/>
        <end position="164"/>
    </location>
</feature>
<dbReference type="InterPro" id="IPR016174">
    <property type="entry name" value="Di-haem_cyt_TM"/>
</dbReference>
<dbReference type="GO" id="GO:0022904">
    <property type="term" value="P:respiratory electron transport chain"/>
    <property type="evidence" value="ECO:0007669"/>
    <property type="project" value="InterPro"/>
</dbReference>
<evidence type="ECO:0000256" key="2">
    <source>
        <dbReference type="ARBA" id="ARBA00004651"/>
    </source>
</evidence>
<dbReference type="PANTHER" id="PTHR30529">
    <property type="entry name" value="CYTOCHROME B561"/>
    <property type="match status" value="1"/>
</dbReference>
<keyword evidence="8" id="KW-0249">Electron transport</keyword>
<evidence type="ECO:0000259" key="14">
    <source>
        <dbReference type="Pfam" id="PF01292"/>
    </source>
</evidence>
<dbReference type="InterPro" id="IPR011577">
    <property type="entry name" value="Cyt_b561_bac/Ni-Hgenase"/>
</dbReference>
<evidence type="ECO:0000313" key="16">
    <source>
        <dbReference type="Proteomes" id="UP000001171"/>
    </source>
</evidence>
<evidence type="ECO:0000256" key="5">
    <source>
        <dbReference type="ARBA" id="ARBA00022617"/>
    </source>
</evidence>
<dbReference type="eggNOG" id="COG3038">
    <property type="taxonomic scope" value="Bacteria"/>
</dbReference>
<evidence type="ECO:0000256" key="3">
    <source>
        <dbReference type="ARBA" id="ARBA00022448"/>
    </source>
</evidence>
<dbReference type="KEGG" id="ilo:IL2051"/>
<evidence type="ECO:0000256" key="8">
    <source>
        <dbReference type="ARBA" id="ARBA00022982"/>
    </source>
</evidence>
<dbReference type="Proteomes" id="UP000001171">
    <property type="component" value="Chromosome"/>
</dbReference>
<keyword evidence="3" id="KW-0813">Transport</keyword>
<keyword evidence="5" id="KW-0349">Heme</keyword>
<dbReference type="GO" id="GO:0005886">
    <property type="term" value="C:plasma membrane"/>
    <property type="evidence" value="ECO:0007669"/>
    <property type="project" value="UniProtKB-SubCell"/>
</dbReference>
<evidence type="ECO:0000313" key="15">
    <source>
        <dbReference type="EMBL" id="AAV82883.1"/>
    </source>
</evidence>
<sequence>MNNTQQFSLSMRLFHWAMAALVISMLAAGLLMVRSLEPWQLSILTVHKAFGVVAAALVIARLMNRLFHQIPALPGDLSSLQTFVAKASHWLLYLLLFAMPISGYLMQYFAGRPIDVFGWFRLPSALTVNIENYAIFRELHGWLAIALMALVALHVAAALHHHFIRKDTVLKSML</sequence>
<comment type="subcellular location">
    <subcellularLocation>
        <location evidence="2">Cell membrane</location>
        <topology evidence="2">Multi-pass membrane protein</topology>
    </subcellularLocation>
</comment>
<feature type="transmembrane region" description="Helical" evidence="13">
    <location>
        <begin position="12"/>
        <end position="33"/>
    </location>
</feature>
<dbReference type="PANTHER" id="PTHR30529:SF6">
    <property type="entry name" value="BLL0291 PROTEIN"/>
    <property type="match status" value="1"/>
</dbReference>